<evidence type="ECO:0000313" key="2">
    <source>
        <dbReference type="EMBL" id="VDN19241.1"/>
    </source>
</evidence>
<dbReference type="OrthoDB" id="6310009at2759"/>
<protein>
    <submittedName>
        <fullName evidence="2">Uncharacterized protein</fullName>
    </submittedName>
</protein>
<accession>A0A3P7MMK2</accession>
<feature type="signal peptide" evidence="1">
    <location>
        <begin position="1"/>
        <end position="18"/>
    </location>
</feature>
<keyword evidence="1" id="KW-0732">Signal</keyword>
<organism evidence="2 3">
    <name type="scientific">Dibothriocephalus latus</name>
    <name type="common">Fish tapeworm</name>
    <name type="synonym">Diphyllobothrium latum</name>
    <dbReference type="NCBI Taxonomy" id="60516"/>
    <lineage>
        <taxon>Eukaryota</taxon>
        <taxon>Metazoa</taxon>
        <taxon>Spiralia</taxon>
        <taxon>Lophotrochozoa</taxon>
        <taxon>Platyhelminthes</taxon>
        <taxon>Cestoda</taxon>
        <taxon>Eucestoda</taxon>
        <taxon>Diphyllobothriidea</taxon>
        <taxon>Diphyllobothriidae</taxon>
        <taxon>Dibothriocephalus</taxon>
    </lineage>
</organism>
<sequence>MILLTRMILHLLSLNVKSQAFGQVLFVSRSSNDAPAFYIIGNHGDTASKLTDAIFDVNNEQGKAEEGALGKTTLNHNLGRMLVADMDSFRAVY</sequence>
<evidence type="ECO:0000313" key="3">
    <source>
        <dbReference type="Proteomes" id="UP000281553"/>
    </source>
</evidence>
<proteinExistence type="predicted"/>
<reference evidence="2 3" key="1">
    <citation type="submission" date="2018-11" db="EMBL/GenBank/DDBJ databases">
        <authorList>
            <consortium name="Pathogen Informatics"/>
        </authorList>
    </citation>
    <scope>NUCLEOTIDE SEQUENCE [LARGE SCALE GENOMIC DNA]</scope>
</reference>
<dbReference type="Proteomes" id="UP000281553">
    <property type="component" value="Unassembled WGS sequence"/>
</dbReference>
<dbReference type="EMBL" id="UYRU01070050">
    <property type="protein sequence ID" value="VDN19241.1"/>
    <property type="molecule type" value="Genomic_DNA"/>
</dbReference>
<name>A0A3P7MMK2_DIBLA</name>
<dbReference type="AlphaFoldDB" id="A0A3P7MMK2"/>
<evidence type="ECO:0000256" key="1">
    <source>
        <dbReference type="SAM" id="SignalP"/>
    </source>
</evidence>
<keyword evidence="3" id="KW-1185">Reference proteome</keyword>
<feature type="chain" id="PRO_5018272029" evidence="1">
    <location>
        <begin position="19"/>
        <end position="93"/>
    </location>
</feature>
<gene>
    <name evidence="2" type="ORF">DILT_LOCUS13378</name>
</gene>